<gene>
    <name evidence="7" type="ORF">MLAC_32260</name>
</gene>
<keyword evidence="3 6" id="KW-0489">Methyltransferase</keyword>
<dbReference type="STRING" id="169765.AWC15_21615"/>
<dbReference type="InterPro" id="IPR029063">
    <property type="entry name" value="SAM-dependent_MTases_sf"/>
</dbReference>
<evidence type="ECO:0000256" key="1">
    <source>
        <dbReference type="ARBA" id="ARBA00003907"/>
    </source>
</evidence>
<dbReference type="NCBIfam" id="TIGR00027">
    <property type="entry name" value="mthyl_TIGR00027"/>
    <property type="match status" value="1"/>
</dbReference>
<evidence type="ECO:0000313" key="7">
    <source>
        <dbReference type="EMBL" id="BBX97932.1"/>
    </source>
</evidence>
<dbReference type="InterPro" id="IPR011610">
    <property type="entry name" value="SAM_mthyl_Trfase_ML2640-like"/>
</dbReference>
<dbReference type="KEGG" id="mlj:MLAC_32260"/>
<organism evidence="7 8">
    <name type="scientific">Mycobacterium lacus</name>
    <dbReference type="NCBI Taxonomy" id="169765"/>
    <lineage>
        <taxon>Bacteria</taxon>
        <taxon>Bacillati</taxon>
        <taxon>Actinomycetota</taxon>
        <taxon>Actinomycetes</taxon>
        <taxon>Mycobacteriales</taxon>
        <taxon>Mycobacteriaceae</taxon>
        <taxon>Mycobacterium</taxon>
    </lineage>
</organism>
<sequence>MGRSDNETWADAFFADAAAAGMRQPVIPASGLDARGYRLPWPSGMRVLEIDQPQVRGFKTATLAALGAAPTSELRTVPIDPRRDWPGALRDRGFDHGRLTAWTAAGLLGFLPPQAQDRLLDNITALSADGSRLVAEVFLNISAHQHGLNGATHTWRENGLDIELDNLGFASDRNDIATHLEHCGRRSARTSLNQLLTDDDAPSGKNYYCTAVLHKAA</sequence>
<evidence type="ECO:0000313" key="8">
    <source>
        <dbReference type="Proteomes" id="UP000466396"/>
    </source>
</evidence>
<comment type="function">
    <text evidence="1 6">Exhibits S-adenosyl-L-methionine-dependent methyltransferase activity.</text>
</comment>
<dbReference type="PANTHER" id="PTHR43619:SF2">
    <property type="entry name" value="S-ADENOSYL-L-METHIONINE-DEPENDENT METHYLTRANSFERASES SUPERFAMILY PROTEIN"/>
    <property type="match status" value="1"/>
</dbReference>
<protein>
    <recommendedName>
        <fullName evidence="6">S-adenosyl-L-methionine-dependent methyltransferase</fullName>
        <ecNumber evidence="6">2.1.1.-</ecNumber>
    </recommendedName>
</protein>
<evidence type="ECO:0000256" key="4">
    <source>
        <dbReference type="ARBA" id="ARBA00022679"/>
    </source>
</evidence>
<evidence type="ECO:0000256" key="2">
    <source>
        <dbReference type="ARBA" id="ARBA00008138"/>
    </source>
</evidence>
<dbReference type="PANTHER" id="PTHR43619">
    <property type="entry name" value="S-ADENOSYL-L-METHIONINE-DEPENDENT METHYLTRANSFERASE YKTD-RELATED"/>
    <property type="match status" value="1"/>
</dbReference>
<evidence type="ECO:0000256" key="6">
    <source>
        <dbReference type="RuleBase" id="RU362030"/>
    </source>
</evidence>
<name>A0A1X1Y6A8_9MYCO</name>
<reference evidence="7 8" key="1">
    <citation type="journal article" date="2019" name="Emerg. Microbes Infect.">
        <title>Comprehensive subspecies identification of 175 nontuberculous mycobacteria species based on 7547 genomic profiles.</title>
        <authorList>
            <person name="Matsumoto Y."/>
            <person name="Kinjo T."/>
            <person name="Motooka D."/>
            <person name="Nabeya D."/>
            <person name="Jung N."/>
            <person name="Uechi K."/>
            <person name="Horii T."/>
            <person name="Iida T."/>
            <person name="Fujita J."/>
            <person name="Nakamura S."/>
        </authorList>
    </citation>
    <scope>NUCLEOTIDE SEQUENCE [LARGE SCALE GENOMIC DNA]</scope>
    <source>
        <strain evidence="7 8">JCM 15657</strain>
    </source>
</reference>
<keyword evidence="5 6" id="KW-0949">S-adenosyl-L-methionine</keyword>
<dbReference type="RefSeq" id="WP_085160435.1">
    <property type="nucleotide sequence ID" value="NZ_AP022581.1"/>
</dbReference>
<dbReference type="OrthoDB" id="9806164at2"/>
<dbReference type="InterPro" id="IPR007213">
    <property type="entry name" value="Ppm1/Ppm2/Tcmp"/>
</dbReference>
<dbReference type="AlphaFoldDB" id="A0A1X1Y6A8"/>
<dbReference type="EMBL" id="AP022581">
    <property type="protein sequence ID" value="BBX97932.1"/>
    <property type="molecule type" value="Genomic_DNA"/>
</dbReference>
<dbReference type="Pfam" id="PF04072">
    <property type="entry name" value="LCM"/>
    <property type="match status" value="1"/>
</dbReference>
<comment type="similarity">
    <text evidence="2 6">Belongs to the UPF0677 family.</text>
</comment>
<dbReference type="GO" id="GO:0008168">
    <property type="term" value="F:methyltransferase activity"/>
    <property type="evidence" value="ECO:0007669"/>
    <property type="project" value="UniProtKB-UniRule"/>
</dbReference>
<dbReference type="EC" id="2.1.1.-" evidence="6"/>
<keyword evidence="4" id="KW-0808">Transferase</keyword>
<evidence type="ECO:0000256" key="3">
    <source>
        <dbReference type="ARBA" id="ARBA00022603"/>
    </source>
</evidence>
<dbReference type="SUPFAM" id="SSF53335">
    <property type="entry name" value="S-adenosyl-L-methionine-dependent methyltransferases"/>
    <property type="match status" value="1"/>
</dbReference>
<dbReference type="Proteomes" id="UP000466396">
    <property type="component" value="Chromosome"/>
</dbReference>
<dbReference type="GO" id="GO:0032259">
    <property type="term" value="P:methylation"/>
    <property type="evidence" value="ECO:0007669"/>
    <property type="project" value="UniProtKB-KW"/>
</dbReference>
<dbReference type="Gene3D" id="3.40.50.150">
    <property type="entry name" value="Vaccinia Virus protein VP39"/>
    <property type="match status" value="1"/>
</dbReference>
<proteinExistence type="inferred from homology"/>
<evidence type="ECO:0000256" key="5">
    <source>
        <dbReference type="ARBA" id="ARBA00022691"/>
    </source>
</evidence>
<accession>A0A1X1Y6A8</accession>
<keyword evidence="8" id="KW-1185">Reference proteome</keyword>